<evidence type="ECO:0000313" key="6">
    <source>
        <dbReference type="EMBL" id="SNS34990.1"/>
    </source>
</evidence>
<dbReference type="PANTHER" id="PTHR43248:SF29">
    <property type="entry name" value="TRIPEPTIDYL AMINOPEPTIDASE"/>
    <property type="match status" value="1"/>
</dbReference>
<keyword evidence="2 4" id="KW-0732">Signal</keyword>
<evidence type="ECO:0000259" key="5">
    <source>
        <dbReference type="Pfam" id="PF00561"/>
    </source>
</evidence>
<evidence type="ECO:0000256" key="4">
    <source>
        <dbReference type="SAM" id="SignalP"/>
    </source>
</evidence>
<feature type="domain" description="AB hydrolase-1" evidence="5">
    <location>
        <begin position="105"/>
        <end position="473"/>
    </location>
</feature>
<evidence type="ECO:0000256" key="3">
    <source>
        <dbReference type="ARBA" id="ARBA00022801"/>
    </source>
</evidence>
<sequence>MLTSRYKPAAGVLAAVSAVLLASCSSSPPEEEPSDQLHAFYDQNVVFEPCEGYGTTTTDRETFASNPTFECGRVDVPLDYGDPDARTAQIALLKVPARGEPKGSLLLNSGGPGGPGMSMAATAATTWADSPLTENFDLIGFDPRGVGASTPAIDCFSDEDNTAGENYTTVLTGSRTLSEDDARGLVEQCAERSGGEDVLANVGTRDAARDMDILRAVLGDEKLSYLGQSYGTRLGAVYGEMFPQNVRAMVLDGGIDPLQTTADRRIDQFTSFQTAFDAMAADCATKPECPLGNDPGKAVENFQNLTRPLIDTPIVTADGRQMGFDGAYEAVVSGLYDSTVWPVIARGIAELQAGQADTLFLISDTFAGRDVDGSYPNFNDALYAINCNDEQRNSSEEEVELKRRIQEIAPFTDAGLGPEGARDPCEFWPTEPTLGTPYATDIEGLPDTLTISITGDPSTPYDGGVSLADTLSGSLLTVDGEQHTIAYSATSDCVNDVVNSYLVDLESPPEGARCAL</sequence>
<comment type="similarity">
    <text evidence="1">Belongs to the peptidase S33 family.</text>
</comment>
<dbReference type="InterPro" id="IPR051601">
    <property type="entry name" value="Serine_prot/Carboxylest_S33"/>
</dbReference>
<dbReference type="InterPro" id="IPR000073">
    <property type="entry name" value="AB_hydrolase_1"/>
</dbReference>
<dbReference type="AlphaFoldDB" id="A0A239DR56"/>
<gene>
    <name evidence="6" type="ORF">SAMN05421642_1023</name>
</gene>
<dbReference type="InterPro" id="IPR029058">
    <property type="entry name" value="AB_hydrolase_fold"/>
</dbReference>
<dbReference type="GO" id="GO:0016787">
    <property type="term" value="F:hydrolase activity"/>
    <property type="evidence" value="ECO:0007669"/>
    <property type="project" value="UniProtKB-KW"/>
</dbReference>
<keyword evidence="3 6" id="KW-0378">Hydrolase</keyword>
<feature type="signal peptide" evidence="4">
    <location>
        <begin position="1"/>
        <end position="22"/>
    </location>
</feature>
<organism evidence="6 7">
    <name type="scientific">Rhodococcoides kyotonense</name>
    <dbReference type="NCBI Taxonomy" id="398843"/>
    <lineage>
        <taxon>Bacteria</taxon>
        <taxon>Bacillati</taxon>
        <taxon>Actinomycetota</taxon>
        <taxon>Actinomycetes</taxon>
        <taxon>Mycobacteriales</taxon>
        <taxon>Nocardiaceae</taxon>
        <taxon>Rhodococcoides</taxon>
    </lineage>
</organism>
<dbReference type="Proteomes" id="UP000198327">
    <property type="component" value="Unassembled WGS sequence"/>
</dbReference>
<dbReference type="PANTHER" id="PTHR43248">
    <property type="entry name" value="2-SUCCINYL-6-HYDROXY-2,4-CYCLOHEXADIENE-1-CARBOXYLATE SYNTHASE"/>
    <property type="match status" value="1"/>
</dbReference>
<reference evidence="7" key="1">
    <citation type="submission" date="2017-06" db="EMBL/GenBank/DDBJ databases">
        <authorList>
            <person name="Varghese N."/>
            <person name="Submissions S."/>
        </authorList>
    </citation>
    <scope>NUCLEOTIDE SEQUENCE [LARGE SCALE GENOMIC DNA]</scope>
    <source>
        <strain evidence="7">JCM 23211</strain>
    </source>
</reference>
<accession>A0A239DR56</accession>
<evidence type="ECO:0000256" key="2">
    <source>
        <dbReference type="ARBA" id="ARBA00022729"/>
    </source>
</evidence>
<dbReference type="Gene3D" id="3.40.50.1820">
    <property type="entry name" value="alpha/beta hydrolase"/>
    <property type="match status" value="1"/>
</dbReference>
<dbReference type="OrthoDB" id="4447445at2"/>
<dbReference type="EMBL" id="FZOW01000002">
    <property type="protein sequence ID" value="SNS34990.1"/>
    <property type="molecule type" value="Genomic_DNA"/>
</dbReference>
<evidence type="ECO:0000256" key="1">
    <source>
        <dbReference type="ARBA" id="ARBA00010088"/>
    </source>
</evidence>
<name>A0A239DR56_9NOCA</name>
<feature type="chain" id="PRO_5039055270" evidence="4">
    <location>
        <begin position="23"/>
        <end position="516"/>
    </location>
</feature>
<protein>
    <submittedName>
        <fullName evidence="6">Alpha/beta hydrolase fold</fullName>
    </submittedName>
</protein>
<proteinExistence type="inferred from homology"/>
<dbReference type="SUPFAM" id="SSF53474">
    <property type="entry name" value="alpha/beta-Hydrolases"/>
    <property type="match status" value="1"/>
</dbReference>
<evidence type="ECO:0000313" key="7">
    <source>
        <dbReference type="Proteomes" id="UP000198327"/>
    </source>
</evidence>
<keyword evidence="7" id="KW-1185">Reference proteome</keyword>
<dbReference type="Pfam" id="PF00561">
    <property type="entry name" value="Abhydrolase_1"/>
    <property type="match status" value="1"/>
</dbReference>
<dbReference type="PROSITE" id="PS51257">
    <property type="entry name" value="PROKAR_LIPOPROTEIN"/>
    <property type="match status" value="1"/>
</dbReference>
<dbReference type="RefSeq" id="WP_089243104.1">
    <property type="nucleotide sequence ID" value="NZ_FZOW01000002.1"/>
</dbReference>